<comment type="subcellular location">
    <subcellularLocation>
        <location evidence="10">Cell membrane</location>
        <topology evidence="10">Multi-pass membrane protein</topology>
    </subcellularLocation>
    <subcellularLocation>
        <location evidence="1 12">Membrane</location>
        <topology evidence="1 12">Multi-pass membrane protein</topology>
    </subcellularLocation>
</comment>
<dbReference type="GO" id="GO:0005886">
    <property type="term" value="C:plasma membrane"/>
    <property type="evidence" value="ECO:0007669"/>
    <property type="project" value="UniProtKB-SubCell"/>
</dbReference>
<dbReference type="OrthoDB" id="9809248at2"/>
<feature type="transmembrane region" description="Helical" evidence="10">
    <location>
        <begin position="21"/>
        <end position="39"/>
    </location>
</feature>
<evidence type="ECO:0000256" key="12">
    <source>
        <dbReference type="RuleBase" id="RU003484"/>
    </source>
</evidence>
<keyword evidence="8 10" id="KW-0472">Membrane</keyword>
<evidence type="ECO:0000256" key="7">
    <source>
        <dbReference type="ARBA" id="ARBA00023010"/>
    </source>
</evidence>
<dbReference type="SUPFAM" id="SSF103491">
    <property type="entry name" value="Preprotein translocase SecY subunit"/>
    <property type="match status" value="1"/>
</dbReference>
<accession>A0A512RKM6</accession>
<evidence type="ECO:0000256" key="2">
    <source>
        <dbReference type="ARBA" id="ARBA00005751"/>
    </source>
</evidence>
<comment type="similarity">
    <text evidence="2 10 13">Belongs to the SecY/SEC61-alpha family.</text>
</comment>
<comment type="subunit">
    <text evidence="10">Component of the Sec protein translocase complex. Heterotrimer consisting of SecY, SecE and SecG subunits. The heterotrimers can form oligomers, although 1 heterotrimer is thought to be able to translocate proteins. Interacts with the ribosome. Interacts with SecDF, and other proteins may be involved. Interacts with SecA.</text>
</comment>
<dbReference type="PIRSF" id="PIRSF004557">
    <property type="entry name" value="SecY"/>
    <property type="match status" value="1"/>
</dbReference>
<dbReference type="PROSITE" id="PS00756">
    <property type="entry name" value="SECY_2"/>
    <property type="match status" value="1"/>
</dbReference>
<keyword evidence="5 10" id="KW-0653">Protein transport</keyword>
<evidence type="ECO:0000256" key="4">
    <source>
        <dbReference type="ARBA" id="ARBA00022692"/>
    </source>
</evidence>
<feature type="transmembrane region" description="Helical" evidence="10">
    <location>
        <begin position="370"/>
        <end position="391"/>
    </location>
</feature>
<dbReference type="PRINTS" id="PR00303">
    <property type="entry name" value="SECYTRNLCASE"/>
</dbReference>
<dbReference type="AlphaFoldDB" id="A0A512RKM6"/>
<feature type="transmembrane region" description="Helical" evidence="10">
    <location>
        <begin position="75"/>
        <end position="100"/>
    </location>
</feature>
<evidence type="ECO:0000313" key="14">
    <source>
        <dbReference type="EMBL" id="GEP96255.1"/>
    </source>
</evidence>
<feature type="transmembrane region" description="Helical" evidence="10">
    <location>
        <begin position="120"/>
        <end position="137"/>
    </location>
</feature>
<organism evidence="14 15">
    <name type="scientific">Chitinophaga cymbidii</name>
    <dbReference type="NCBI Taxonomy" id="1096750"/>
    <lineage>
        <taxon>Bacteria</taxon>
        <taxon>Pseudomonadati</taxon>
        <taxon>Bacteroidota</taxon>
        <taxon>Chitinophagia</taxon>
        <taxon>Chitinophagales</taxon>
        <taxon>Chitinophagaceae</taxon>
        <taxon>Chitinophaga</taxon>
    </lineage>
</organism>
<keyword evidence="10" id="KW-1003">Cell membrane</keyword>
<dbReference type="PROSITE" id="PS00755">
    <property type="entry name" value="SECY_1"/>
    <property type="match status" value="1"/>
</dbReference>
<dbReference type="GO" id="GO:0006605">
    <property type="term" value="P:protein targeting"/>
    <property type="evidence" value="ECO:0007669"/>
    <property type="project" value="UniProtKB-UniRule"/>
</dbReference>
<gene>
    <name evidence="10 14" type="primary">secY</name>
    <name evidence="14" type="ORF">CCY01nite_25150</name>
</gene>
<dbReference type="Proteomes" id="UP000321436">
    <property type="component" value="Unassembled WGS sequence"/>
</dbReference>
<dbReference type="InterPro" id="IPR030659">
    <property type="entry name" value="SecY_CS"/>
</dbReference>
<evidence type="ECO:0000313" key="15">
    <source>
        <dbReference type="Proteomes" id="UP000321436"/>
    </source>
</evidence>
<dbReference type="GO" id="GO:0043952">
    <property type="term" value="P:protein transport by the Sec complex"/>
    <property type="evidence" value="ECO:0007669"/>
    <property type="project" value="UniProtKB-UniRule"/>
</dbReference>
<dbReference type="GO" id="GO:0065002">
    <property type="term" value="P:intracellular protein transmembrane transport"/>
    <property type="evidence" value="ECO:0007669"/>
    <property type="project" value="UniProtKB-UniRule"/>
</dbReference>
<dbReference type="Gene3D" id="1.10.3370.10">
    <property type="entry name" value="SecY subunit domain"/>
    <property type="match status" value="1"/>
</dbReference>
<dbReference type="RefSeq" id="WP_146861956.1">
    <property type="nucleotide sequence ID" value="NZ_BKAU01000002.1"/>
</dbReference>
<evidence type="ECO:0000256" key="11">
    <source>
        <dbReference type="RuleBase" id="RU000537"/>
    </source>
</evidence>
<dbReference type="Pfam" id="PF00344">
    <property type="entry name" value="SecY"/>
    <property type="match status" value="1"/>
</dbReference>
<feature type="transmembrane region" description="Helical" evidence="10">
    <location>
        <begin position="313"/>
        <end position="335"/>
    </location>
</feature>
<evidence type="ECO:0000256" key="10">
    <source>
        <dbReference type="HAMAP-Rule" id="MF_01465"/>
    </source>
</evidence>
<keyword evidence="7 10" id="KW-0811">Translocation</keyword>
<reference evidence="14 15" key="1">
    <citation type="submission" date="2019-07" db="EMBL/GenBank/DDBJ databases">
        <title>Whole genome shotgun sequence of Chitinophaga cymbidii NBRC 109752.</title>
        <authorList>
            <person name="Hosoyama A."/>
            <person name="Uohara A."/>
            <person name="Ohji S."/>
            <person name="Ichikawa N."/>
        </authorList>
    </citation>
    <scope>NUCLEOTIDE SEQUENCE [LARGE SCALE GENOMIC DNA]</scope>
    <source>
        <strain evidence="14 15">NBRC 109752</strain>
    </source>
</reference>
<feature type="transmembrane region" description="Helical" evidence="10">
    <location>
        <begin position="152"/>
        <end position="173"/>
    </location>
</feature>
<evidence type="ECO:0000256" key="1">
    <source>
        <dbReference type="ARBA" id="ARBA00004141"/>
    </source>
</evidence>
<comment type="function">
    <text evidence="10 11">The central subunit of the protein translocation channel SecYEG. Consists of two halves formed by TMs 1-5 and 6-10. These two domains form a lateral gate at the front which open onto the bilayer between TMs 2 and 7, and are clamped together by SecE at the back. The channel is closed by both a pore ring composed of hydrophobic SecY resides and a short helix (helix 2A) on the extracellular side of the membrane which forms a plug. The plug probably moves laterally to allow the channel to open. The ring and the pore may move independently.</text>
</comment>
<evidence type="ECO:0000256" key="5">
    <source>
        <dbReference type="ARBA" id="ARBA00022927"/>
    </source>
</evidence>
<evidence type="ECO:0000256" key="9">
    <source>
        <dbReference type="ARBA" id="ARBA00039733"/>
    </source>
</evidence>
<sequence>MKKFIETIKNIWSIEDLRKRILTTLLLVLVYRVGSYITLPGLDPNALANFSETSQQGILGLFNMFAGGSFSRASIFALGIMPYISASIAIQLLTIAVPYFQKLQKEGDSGRKKINQYTRLLTVVVTAFQASAYVAYLRGQSGGALIAEYGSFMFWLSTTVVLTAGTLFVMWLGEKITDKGIGNGTSIIIMMGILARLPESLLQELSLKTTGAGGGMLLFLIEIAFFILITVGLILLVQGTRKIPVNYAKRIVGNKQYGGVRQFIPLKVNAAGVMPIIFAQAIMFIPATAIGFATTSESASGFIRIFSDHTNGWYNLIYAVLVVVFTFFYTALIFNPTQMADEMKRNNGFIPGVKPGKATADYIGAVMDRITLPGALFLALVGVLPGFAAAVGINSAFATFFGGTSLLIMVGVILDTLQQIESQLLMRHYDGLMSSGRIKGRTTPANA</sequence>
<dbReference type="NCBIfam" id="TIGR00967">
    <property type="entry name" value="3a0501s007"/>
    <property type="match status" value="1"/>
</dbReference>
<dbReference type="InterPro" id="IPR026593">
    <property type="entry name" value="SecY"/>
</dbReference>
<comment type="caution">
    <text evidence="14">The sequence shown here is derived from an EMBL/GenBank/DDBJ whole genome shotgun (WGS) entry which is preliminary data.</text>
</comment>
<feature type="transmembrane region" description="Helical" evidence="10">
    <location>
        <begin position="180"/>
        <end position="197"/>
    </location>
</feature>
<protein>
    <recommendedName>
        <fullName evidence="9 10">Protein translocase subunit SecY</fullName>
    </recommendedName>
</protein>
<keyword evidence="15" id="KW-1185">Reference proteome</keyword>
<dbReference type="FunFam" id="1.10.3370.10:FF:000001">
    <property type="entry name" value="Preprotein translocase subunit SecY"/>
    <property type="match status" value="1"/>
</dbReference>
<dbReference type="InterPro" id="IPR023201">
    <property type="entry name" value="SecY_dom_sf"/>
</dbReference>
<dbReference type="InterPro" id="IPR002208">
    <property type="entry name" value="SecY/SEC61-alpha"/>
</dbReference>
<keyword evidence="4 10" id="KW-0812">Transmembrane</keyword>
<feature type="transmembrane region" description="Helical" evidence="10">
    <location>
        <begin position="271"/>
        <end position="293"/>
    </location>
</feature>
<evidence type="ECO:0000256" key="8">
    <source>
        <dbReference type="ARBA" id="ARBA00023136"/>
    </source>
</evidence>
<dbReference type="EMBL" id="BKAU01000002">
    <property type="protein sequence ID" value="GEP96255.1"/>
    <property type="molecule type" value="Genomic_DNA"/>
</dbReference>
<evidence type="ECO:0000256" key="13">
    <source>
        <dbReference type="RuleBase" id="RU004349"/>
    </source>
</evidence>
<evidence type="ECO:0000256" key="3">
    <source>
        <dbReference type="ARBA" id="ARBA00022448"/>
    </source>
</evidence>
<dbReference type="HAMAP" id="MF_01465">
    <property type="entry name" value="SecY"/>
    <property type="match status" value="1"/>
</dbReference>
<feature type="transmembrane region" description="Helical" evidence="10">
    <location>
        <begin position="217"/>
        <end position="237"/>
    </location>
</feature>
<proteinExistence type="inferred from homology"/>
<feature type="transmembrane region" description="Helical" evidence="10">
    <location>
        <begin position="397"/>
        <end position="417"/>
    </location>
</feature>
<dbReference type="PANTHER" id="PTHR10906">
    <property type="entry name" value="SECY/SEC61-ALPHA FAMILY MEMBER"/>
    <property type="match status" value="1"/>
</dbReference>
<keyword evidence="6 10" id="KW-1133">Transmembrane helix</keyword>
<keyword evidence="3 10" id="KW-0813">Transport</keyword>
<name>A0A512RKM6_9BACT</name>
<evidence type="ECO:0000256" key="6">
    <source>
        <dbReference type="ARBA" id="ARBA00022989"/>
    </source>
</evidence>